<keyword evidence="1" id="KW-0378">Hydrolase</keyword>
<dbReference type="EMBL" id="JXAK01000042">
    <property type="protein sequence ID" value="KIL39177.1"/>
    <property type="molecule type" value="Genomic_DNA"/>
</dbReference>
<dbReference type="SUPFAM" id="SSF53474">
    <property type="entry name" value="alpha/beta-Hydrolases"/>
    <property type="match status" value="1"/>
</dbReference>
<dbReference type="PANTHER" id="PTHR48081:SF6">
    <property type="entry name" value="PEPTIDASE S9 PROLYL OLIGOPEPTIDASE CATALYTIC DOMAIN-CONTAINING PROTEIN"/>
    <property type="match status" value="1"/>
</dbReference>
<dbReference type="RefSeq" id="WP_041049663.1">
    <property type="nucleotide sequence ID" value="NZ_JXAK01000042.1"/>
</dbReference>
<dbReference type="InterPro" id="IPR029058">
    <property type="entry name" value="AB_hydrolase_fold"/>
</dbReference>
<protein>
    <submittedName>
        <fullName evidence="3">Esterase</fullName>
    </submittedName>
</protein>
<evidence type="ECO:0000313" key="4">
    <source>
        <dbReference type="Proteomes" id="UP000031967"/>
    </source>
</evidence>
<reference evidence="3 4" key="1">
    <citation type="submission" date="2014-12" db="EMBL/GenBank/DDBJ databases">
        <title>Draft genome sequence of Paenibacillus kamchatkensis strain B-2647.</title>
        <authorList>
            <person name="Karlyshev A.V."/>
            <person name="Kudryashova E.B."/>
        </authorList>
    </citation>
    <scope>NUCLEOTIDE SEQUENCE [LARGE SCALE GENOMIC DNA]</scope>
    <source>
        <strain evidence="3 4">VKM B-2647</strain>
    </source>
</reference>
<name>A0ABR5AFM1_9BACL</name>
<keyword evidence="4" id="KW-1185">Reference proteome</keyword>
<evidence type="ECO:0000256" key="1">
    <source>
        <dbReference type="ARBA" id="ARBA00022801"/>
    </source>
</evidence>
<dbReference type="Gene3D" id="3.40.50.1820">
    <property type="entry name" value="alpha/beta hydrolase"/>
    <property type="match status" value="1"/>
</dbReference>
<sequence length="264" mass="28710">MWHELWQQAAPLAAGTTEEDLPALEWYPAAGEGQKAAVIVCPGGGYGRRAPHEGAPIAEWLNTLGISAAVLRYRVAPYRQPAPQLDALRAVRYVRHRAAAWGVDPERIGILGFSAGGHLASSVSYLADDGDPAAADPVERMSSRVQASILCYPVISMSSEFTHTGSRDNLLGDSPEAGVGERYSGEKMVHERTPPTFMWHTADDAVVPVENVLELATALRRHGIPHELHVFESGRHGLGLAEDHEEARAWTLLCAAWLHKRGFC</sequence>
<gene>
    <name evidence="3" type="ORF">SD70_21800</name>
</gene>
<organism evidence="3 4">
    <name type="scientific">Gordoniibacillus kamchatkensis</name>
    <dbReference type="NCBI Taxonomy" id="1590651"/>
    <lineage>
        <taxon>Bacteria</taxon>
        <taxon>Bacillati</taxon>
        <taxon>Bacillota</taxon>
        <taxon>Bacilli</taxon>
        <taxon>Bacillales</taxon>
        <taxon>Paenibacillaceae</taxon>
        <taxon>Gordoniibacillus</taxon>
    </lineage>
</organism>
<evidence type="ECO:0000313" key="3">
    <source>
        <dbReference type="EMBL" id="KIL39177.1"/>
    </source>
</evidence>
<dbReference type="Proteomes" id="UP000031967">
    <property type="component" value="Unassembled WGS sequence"/>
</dbReference>
<proteinExistence type="predicted"/>
<evidence type="ECO:0000259" key="2">
    <source>
        <dbReference type="Pfam" id="PF20434"/>
    </source>
</evidence>
<dbReference type="InterPro" id="IPR050300">
    <property type="entry name" value="GDXG_lipolytic_enzyme"/>
</dbReference>
<dbReference type="Pfam" id="PF20434">
    <property type="entry name" value="BD-FAE"/>
    <property type="match status" value="1"/>
</dbReference>
<feature type="domain" description="BD-FAE-like" evidence="2">
    <location>
        <begin position="27"/>
        <end position="219"/>
    </location>
</feature>
<dbReference type="InterPro" id="IPR049492">
    <property type="entry name" value="BD-FAE-like_dom"/>
</dbReference>
<comment type="caution">
    <text evidence="3">The sequence shown here is derived from an EMBL/GenBank/DDBJ whole genome shotgun (WGS) entry which is preliminary data.</text>
</comment>
<accession>A0ABR5AFM1</accession>
<dbReference type="PANTHER" id="PTHR48081">
    <property type="entry name" value="AB HYDROLASE SUPERFAMILY PROTEIN C4A8.06C"/>
    <property type="match status" value="1"/>
</dbReference>